<evidence type="ECO:0000256" key="2">
    <source>
        <dbReference type="ARBA" id="ARBA00022723"/>
    </source>
</evidence>
<keyword evidence="2 6" id="KW-0479">Metal-binding</keyword>
<evidence type="ECO:0000256" key="6">
    <source>
        <dbReference type="RuleBase" id="RU367018"/>
    </source>
</evidence>
<dbReference type="GO" id="GO:0006355">
    <property type="term" value="P:regulation of DNA-templated transcription"/>
    <property type="evidence" value="ECO:0007669"/>
    <property type="project" value="UniProtKB-UniRule"/>
</dbReference>
<evidence type="ECO:0000256" key="1">
    <source>
        <dbReference type="ARBA" id="ARBA00005889"/>
    </source>
</evidence>
<dbReference type="Pfam" id="PF04434">
    <property type="entry name" value="SWIM"/>
    <property type="match status" value="1"/>
</dbReference>
<evidence type="ECO:0000313" key="9">
    <source>
        <dbReference type="Proteomes" id="UP001280121"/>
    </source>
</evidence>
<evidence type="ECO:0000256" key="5">
    <source>
        <dbReference type="PROSITE-ProRule" id="PRU00325"/>
    </source>
</evidence>
<keyword evidence="4 6" id="KW-0862">Zinc</keyword>
<dbReference type="InterPro" id="IPR006564">
    <property type="entry name" value="Znf_PMZ"/>
</dbReference>
<evidence type="ECO:0000256" key="3">
    <source>
        <dbReference type="ARBA" id="ARBA00022771"/>
    </source>
</evidence>
<dbReference type="SMART" id="SM00575">
    <property type="entry name" value="ZnF_PMZ"/>
    <property type="match status" value="1"/>
</dbReference>
<dbReference type="Proteomes" id="UP001280121">
    <property type="component" value="Unassembled WGS sequence"/>
</dbReference>
<dbReference type="GO" id="GO:0005634">
    <property type="term" value="C:nucleus"/>
    <property type="evidence" value="ECO:0007669"/>
    <property type="project" value="UniProtKB-SubCell"/>
</dbReference>
<protein>
    <recommendedName>
        <fullName evidence="6">Protein FAR1-RELATED SEQUENCE</fullName>
    </recommendedName>
</protein>
<sequence>MGEVVESNDQAAGGKQKMQWKLKKVFHETGSPIESHAANVLQPYAFGQLQEELVMAPQQASVLLDKHHTEMEGACNVVWIPCREHIRCRCHQFEFSGILCRHVLRVLSTNNCFQIPDRYLPIRWRSVSSSFEKRIHLLESMASTLVSESVETEKRLGVACEQIAMVLTHIRELPRPTTHVVEDADGIIQSFMDGNPHESFTPGELKEQRPRDGVDIIRKRRHYSEPSCRQFGHDDASGCPIMASDNLKFECR</sequence>
<organism evidence="8 9">
    <name type="scientific">Dipteronia dyeriana</name>
    <dbReference type="NCBI Taxonomy" id="168575"/>
    <lineage>
        <taxon>Eukaryota</taxon>
        <taxon>Viridiplantae</taxon>
        <taxon>Streptophyta</taxon>
        <taxon>Embryophyta</taxon>
        <taxon>Tracheophyta</taxon>
        <taxon>Spermatophyta</taxon>
        <taxon>Magnoliopsida</taxon>
        <taxon>eudicotyledons</taxon>
        <taxon>Gunneridae</taxon>
        <taxon>Pentapetalae</taxon>
        <taxon>rosids</taxon>
        <taxon>malvids</taxon>
        <taxon>Sapindales</taxon>
        <taxon>Sapindaceae</taxon>
        <taxon>Hippocastanoideae</taxon>
        <taxon>Acereae</taxon>
        <taxon>Dipteronia</taxon>
    </lineage>
</organism>
<comment type="function">
    <text evidence="6">Putative transcription activator involved in regulating light control of development.</text>
</comment>
<dbReference type="InterPro" id="IPR031052">
    <property type="entry name" value="FHY3/FAR1"/>
</dbReference>
<dbReference type="PANTHER" id="PTHR31669">
    <property type="entry name" value="PROTEIN FAR1-RELATED SEQUENCE 10-RELATED"/>
    <property type="match status" value="1"/>
</dbReference>
<name>A0AAD9U020_9ROSI</name>
<gene>
    <name evidence="8" type="ORF">Ddye_020171</name>
</gene>
<comment type="subcellular location">
    <subcellularLocation>
        <location evidence="6">Nucleus</location>
    </subcellularLocation>
</comment>
<feature type="domain" description="SWIM-type" evidence="7">
    <location>
        <begin position="76"/>
        <end position="111"/>
    </location>
</feature>
<comment type="similarity">
    <text evidence="1 6">Belongs to the FHY3/FAR1 family.</text>
</comment>
<dbReference type="PANTHER" id="PTHR31669:SF291">
    <property type="entry name" value="PROTEIN FAR1-RELATED SEQUENCE"/>
    <property type="match status" value="1"/>
</dbReference>
<evidence type="ECO:0000256" key="4">
    <source>
        <dbReference type="ARBA" id="ARBA00022833"/>
    </source>
</evidence>
<evidence type="ECO:0000259" key="7">
    <source>
        <dbReference type="PROSITE" id="PS50966"/>
    </source>
</evidence>
<dbReference type="PROSITE" id="PS50966">
    <property type="entry name" value="ZF_SWIM"/>
    <property type="match status" value="1"/>
</dbReference>
<keyword evidence="3 5" id="KW-0863">Zinc-finger</keyword>
<evidence type="ECO:0000313" key="8">
    <source>
        <dbReference type="EMBL" id="KAK2644976.1"/>
    </source>
</evidence>
<dbReference type="EMBL" id="JANJYI010000006">
    <property type="protein sequence ID" value="KAK2644976.1"/>
    <property type="molecule type" value="Genomic_DNA"/>
</dbReference>
<accession>A0AAD9U020</accession>
<comment type="caution">
    <text evidence="8">The sequence shown here is derived from an EMBL/GenBank/DDBJ whole genome shotgun (WGS) entry which is preliminary data.</text>
</comment>
<reference evidence="8" key="1">
    <citation type="journal article" date="2023" name="Plant J.">
        <title>Genome sequences and population genomics provide insights into the demographic history, inbreeding, and mutation load of two 'living fossil' tree species of Dipteronia.</title>
        <authorList>
            <person name="Feng Y."/>
            <person name="Comes H.P."/>
            <person name="Chen J."/>
            <person name="Zhu S."/>
            <person name="Lu R."/>
            <person name="Zhang X."/>
            <person name="Li P."/>
            <person name="Qiu J."/>
            <person name="Olsen K.M."/>
            <person name="Qiu Y."/>
        </authorList>
    </citation>
    <scope>NUCLEOTIDE SEQUENCE</scope>
    <source>
        <strain evidence="8">KIB01</strain>
    </source>
</reference>
<dbReference type="InterPro" id="IPR007527">
    <property type="entry name" value="Znf_SWIM"/>
</dbReference>
<dbReference type="AlphaFoldDB" id="A0AAD9U020"/>
<keyword evidence="9" id="KW-1185">Reference proteome</keyword>
<keyword evidence="6" id="KW-0539">Nucleus</keyword>
<dbReference type="GO" id="GO:0008270">
    <property type="term" value="F:zinc ion binding"/>
    <property type="evidence" value="ECO:0007669"/>
    <property type="project" value="UniProtKB-UniRule"/>
</dbReference>
<proteinExistence type="inferred from homology"/>